<feature type="compositionally biased region" description="Polar residues" evidence="1">
    <location>
        <begin position="25"/>
        <end position="37"/>
    </location>
</feature>
<dbReference type="STRING" id="1095629.A0A0C9WLE0"/>
<organism evidence="2 4">
    <name type="scientific">Laccaria amethystina LaAM-08-1</name>
    <dbReference type="NCBI Taxonomy" id="1095629"/>
    <lineage>
        <taxon>Eukaryota</taxon>
        <taxon>Fungi</taxon>
        <taxon>Dikarya</taxon>
        <taxon>Basidiomycota</taxon>
        <taxon>Agaricomycotina</taxon>
        <taxon>Agaricomycetes</taxon>
        <taxon>Agaricomycetidae</taxon>
        <taxon>Agaricales</taxon>
        <taxon>Agaricineae</taxon>
        <taxon>Hydnangiaceae</taxon>
        <taxon>Laccaria</taxon>
    </lineage>
</organism>
<feature type="region of interest" description="Disordered" evidence="1">
    <location>
        <begin position="632"/>
        <end position="682"/>
    </location>
</feature>
<reference evidence="2" key="3">
    <citation type="submission" date="2015-02" db="EMBL/GenBank/DDBJ databases">
        <title>Evolutionary Origins and Diversification of the Mycorrhizal Mutualists.</title>
        <authorList>
            <consortium name="DOE Joint Genome Institute"/>
            <consortium name="Mycorrhizal Genomics Consortium"/>
            <person name="Kohler A."/>
            <person name="Kuo A."/>
            <person name="Nagy L.G."/>
            <person name="Floudas D."/>
            <person name="Copeland A."/>
            <person name="Barry K.W."/>
            <person name="Cichocki N."/>
            <person name="Veneault-Fourrey C."/>
            <person name="LaButti K."/>
            <person name="Lindquist E.A."/>
            <person name="Lipzen A."/>
            <person name="Lundell T."/>
            <person name="Morin E."/>
            <person name="Murat C."/>
            <person name="Riley R."/>
            <person name="Ohm R."/>
            <person name="Sun H."/>
            <person name="Tunlid A."/>
            <person name="Henrissat B."/>
            <person name="Grigoriev I.V."/>
            <person name="Hibbett D.S."/>
            <person name="Martin F."/>
        </authorList>
    </citation>
    <scope>NUCLEOTIDE SEQUENCE</scope>
    <source>
        <strain evidence="2">LaAM-08-1</strain>
    </source>
</reference>
<dbReference type="EMBL" id="KN839202">
    <property type="protein sequence ID" value="KIJ90384.1"/>
    <property type="molecule type" value="Genomic_DNA"/>
</dbReference>
<evidence type="ECO:0000313" key="4">
    <source>
        <dbReference type="Proteomes" id="UP000054477"/>
    </source>
</evidence>
<dbReference type="OrthoDB" id="291007at2759"/>
<gene>
    <name evidence="3" type="ORF">K443DRAFT_15285</name>
    <name evidence="2" type="ORF">K443DRAFT_15421</name>
</gene>
<evidence type="ECO:0000256" key="1">
    <source>
        <dbReference type="SAM" id="MobiDB-lite"/>
    </source>
</evidence>
<evidence type="ECO:0000313" key="2">
    <source>
        <dbReference type="EMBL" id="KIJ90210.1"/>
    </source>
</evidence>
<dbReference type="HOGENOM" id="CLU_004605_0_0_1"/>
<reference evidence="2 4" key="1">
    <citation type="submission" date="2014-04" db="EMBL/GenBank/DDBJ databases">
        <authorList>
            <consortium name="DOE Joint Genome Institute"/>
            <person name="Kuo A."/>
            <person name="Kohler A."/>
            <person name="Nagy L.G."/>
            <person name="Floudas D."/>
            <person name="Copeland A."/>
            <person name="Barry K.W."/>
            <person name="Cichocki N."/>
            <person name="Veneault-Fourrey C."/>
            <person name="LaButti K."/>
            <person name="Lindquist E.A."/>
            <person name="Lipzen A."/>
            <person name="Lundell T."/>
            <person name="Morin E."/>
            <person name="Murat C."/>
            <person name="Sun H."/>
            <person name="Tunlid A."/>
            <person name="Henrissat B."/>
            <person name="Grigoriev I.V."/>
            <person name="Hibbett D.S."/>
            <person name="Martin F."/>
            <person name="Nordberg H.P."/>
            <person name="Cantor M.N."/>
            <person name="Hua S.X."/>
        </authorList>
    </citation>
    <scope>NUCLEOTIDE SEQUENCE [LARGE SCALE GENOMIC DNA]</scope>
    <source>
        <strain evidence="2 4">LaAM-08-1</strain>
    </source>
</reference>
<keyword evidence="4" id="KW-1185">Reference proteome</keyword>
<reference evidence="4" key="2">
    <citation type="submission" date="2015-01" db="EMBL/GenBank/DDBJ databases">
        <title>Evolutionary Origins and Diversification of the Mycorrhizal Mutualists.</title>
        <authorList>
            <consortium name="DOE Joint Genome Institute"/>
            <consortium name="Mycorrhizal Genomics Consortium"/>
            <person name="Kohler A."/>
            <person name="Kuo A."/>
            <person name="Nagy L.G."/>
            <person name="Floudas D."/>
            <person name="Copeland A."/>
            <person name="Barry K.W."/>
            <person name="Cichocki N."/>
            <person name="Veneault-Fourrey C."/>
            <person name="LaButti K."/>
            <person name="Lindquist E.A."/>
            <person name="Lipzen A."/>
            <person name="Lundell T."/>
            <person name="Morin E."/>
            <person name="Murat C."/>
            <person name="Riley R."/>
            <person name="Ohm R."/>
            <person name="Sun H."/>
            <person name="Tunlid A."/>
            <person name="Henrissat B."/>
            <person name="Grigoriev I.V."/>
            <person name="Hibbett D.S."/>
            <person name="Martin F."/>
        </authorList>
    </citation>
    <scope>NUCLEOTIDE SEQUENCE [LARGE SCALE GENOMIC DNA]</scope>
    <source>
        <strain evidence="3 4">LaAM-08-1</strain>
    </source>
</reference>
<accession>A0A0C9WLE0</accession>
<dbReference type="Proteomes" id="UP000054477">
    <property type="component" value="Unassembled WGS sequence"/>
</dbReference>
<protein>
    <submittedName>
        <fullName evidence="2">Uncharacterized protein</fullName>
    </submittedName>
</protein>
<dbReference type="AlphaFoldDB" id="A0A0C9WLE0"/>
<name>A0A0C9WLE0_9AGAR</name>
<feature type="region of interest" description="Disordered" evidence="1">
    <location>
        <begin position="24"/>
        <end position="43"/>
    </location>
</feature>
<evidence type="ECO:0000313" key="3">
    <source>
        <dbReference type="EMBL" id="KIJ90384.1"/>
    </source>
</evidence>
<sequence>MCSFPDVPAAGWVKNLIESQHSRSDSLSAAVSGSRTSPDGEHVPQFAVANKLSDDGKVNRMELAEALMEEYLSAKQIWEVERDSMIKNARANNENMEDITRKLAHITAIREAQLAAKHADAIVRGYSHTIRQYLGYMDIKSSSELLQDAKDALREAACSSLDGAMKIYPVQMMPIDWFQSLSTSFTMEDLTSNSDAIYQQIDAKSKHLDVLQARLAALQLSPKNDLKELKLAAELAQSEYSKSQSNLEKAYTSNVISLAKAAVSVSGVFMLPELQRTADIFGIAPSAFVGIEEAMKKSTAAQVAVNSASRAYSQALSAVTLAAATDTSQETTSITLQIDAVRREIAELTTRVRVLGPSPAVPGNIPKLEELSFFPPPPSGTAGGGRWQEITLTHETSNIRQASMTQVGSSVSGSDVSIFWGSKKQTTSSAEDSASSNSESLKVDIGFRATMVTVDRGGWFQPQFFKQSSGFCHIDKKIFASKWPEGINSMEDLRNAQPTQWEALNKGLFPAYPVGFIICKDITIKVNMSAQQVSNRSKEFEEYVQSSNGIFCWSNSSSSHAQSSSRSSQTITASDGVVIRIPGPQILGYMLQYVENDLTKDLNPDLPTDFLLSDADYEAGFNKIDNAPKASEAAHALAPPANSSTNTLVAAATADTPPSSVSPPKKDPVHASGYYAAPKQRV</sequence>
<proteinExistence type="predicted"/>
<dbReference type="EMBL" id="KN839248">
    <property type="protein sequence ID" value="KIJ90210.1"/>
    <property type="molecule type" value="Genomic_DNA"/>
</dbReference>
<feature type="compositionally biased region" description="Low complexity" evidence="1">
    <location>
        <begin position="632"/>
        <end position="644"/>
    </location>
</feature>